<protein>
    <submittedName>
        <fullName evidence="6">Acyl-CoA synthetase</fullName>
    </submittedName>
</protein>
<dbReference type="PANTHER" id="PTHR43201">
    <property type="entry name" value="ACYL-COA SYNTHETASE"/>
    <property type="match status" value="1"/>
</dbReference>
<dbReference type="InterPro" id="IPR020845">
    <property type="entry name" value="AMP-binding_CS"/>
</dbReference>
<dbReference type="PROSITE" id="PS00455">
    <property type="entry name" value="AMP_BINDING"/>
    <property type="match status" value="1"/>
</dbReference>
<feature type="domain" description="AMP-dependent synthetase/ligase" evidence="4">
    <location>
        <begin position="9"/>
        <end position="357"/>
    </location>
</feature>
<sequence length="513" mass="56209">MQLHPSCHAASSPDKTATIMASTGETVTFAQLDARSNQAAQLFRARGIGDGACIGLLMENSAAYFDIAWAAQRAGLYYVCISTKLSAGEADYILEDSGTRLLVVSAGLAPLARAIRDLRPELPMLLIGGIAEDFDSFEAAVADMPATPIPDEANGAEMLYSSGTTGRPKGVKPNRTPGPLNQGTGLTDLGQRLYGMDGDTIYLSPAPLYHAAPLRWSMTVHRFGGTVVVMDKYDPERALQLIEQHRVTHAQWVPTHFVRMLKLPEEVRTRYDLSSLKTVFHAAAPCPVPIKQAMLDWWGPIIHEYYAGTEANGFTAIGPQEWLDRPGSVGRSMWGEVKIVDDDDNVLPARKEGAIFFADGPKFSYHNDPEKTEQATNRHGWTTIGDVGWLDEDGYLYLTDRKSYMIISGGVNIYPQEIEDLLIAHPKVADAAVVSAPCEDFGEKVAAAIIPAEGIEPSEALAAELREYARENLSHVKTPKILDFVTELPRLPTGKLQKRLLRDKYWQKDAAAS</sequence>
<evidence type="ECO:0000256" key="2">
    <source>
        <dbReference type="ARBA" id="ARBA00022598"/>
    </source>
</evidence>
<dbReference type="InterPro" id="IPR000873">
    <property type="entry name" value="AMP-dep_synth/lig_dom"/>
</dbReference>
<dbReference type="EMBL" id="JAINVV010000008">
    <property type="protein sequence ID" value="MBY8824342.1"/>
    <property type="molecule type" value="Genomic_DNA"/>
</dbReference>
<dbReference type="InterPro" id="IPR045851">
    <property type="entry name" value="AMP-bd_C_sf"/>
</dbReference>
<dbReference type="SUPFAM" id="SSF56801">
    <property type="entry name" value="Acetyl-CoA synthetase-like"/>
    <property type="match status" value="1"/>
</dbReference>
<dbReference type="Proteomes" id="UP000706039">
    <property type="component" value="Unassembled WGS sequence"/>
</dbReference>
<dbReference type="Gene3D" id="3.40.50.12780">
    <property type="entry name" value="N-terminal domain of ligase-like"/>
    <property type="match status" value="1"/>
</dbReference>
<gene>
    <name evidence="6" type="ORF">K7G82_18705</name>
</gene>
<dbReference type="Pfam" id="PF13193">
    <property type="entry name" value="AMP-binding_C"/>
    <property type="match status" value="1"/>
</dbReference>
<dbReference type="RefSeq" id="WP_222991470.1">
    <property type="nucleotide sequence ID" value="NZ_JAINVV010000008.1"/>
</dbReference>
<dbReference type="InterPro" id="IPR042099">
    <property type="entry name" value="ANL_N_sf"/>
</dbReference>
<evidence type="ECO:0000256" key="3">
    <source>
        <dbReference type="SAM" id="MobiDB-lite"/>
    </source>
</evidence>
<evidence type="ECO:0000313" key="7">
    <source>
        <dbReference type="Proteomes" id="UP000706039"/>
    </source>
</evidence>
<comment type="caution">
    <text evidence="6">The sequence shown here is derived from an EMBL/GenBank/DDBJ whole genome shotgun (WGS) entry which is preliminary data.</text>
</comment>
<dbReference type="PANTHER" id="PTHR43201:SF5">
    <property type="entry name" value="MEDIUM-CHAIN ACYL-COA LIGASE ACSF2, MITOCHONDRIAL"/>
    <property type="match status" value="1"/>
</dbReference>
<feature type="domain" description="AMP-binding enzyme C-terminal" evidence="5">
    <location>
        <begin position="417"/>
        <end position="495"/>
    </location>
</feature>
<evidence type="ECO:0000313" key="6">
    <source>
        <dbReference type="EMBL" id="MBY8824342.1"/>
    </source>
</evidence>
<name>A0ABS7PVE1_9SPHN</name>
<dbReference type="Pfam" id="PF00501">
    <property type="entry name" value="AMP-binding"/>
    <property type="match status" value="1"/>
</dbReference>
<comment type="similarity">
    <text evidence="1">Belongs to the ATP-dependent AMP-binding enzyme family.</text>
</comment>
<reference evidence="6 7" key="1">
    <citation type="submission" date="2021-08" db="EMBL/GenBank/DDBJ databases">
        <authorList>
            <person name="Tuo L."/>
        </authorList>
    </citation>
    <scope>NUCLEOTIDE SEQUENCE [LARGE SCALE GENOMIC DNA]</scope>
    <source>
        <strain evidence="6 7">JCM 31229</strain>
    </source>
</reference>
<dbReference type="InterPro" id="IPR025110">
    <property type="entry name" value="AMP-bd_C"/>
</dbReference>
<dbReference type="Gene3D" id="3.30.300.30">
    <property type="match status" value="1"/>
</dbReference>
<organism evidence="6 7">
    <name type="scientific">Sphingomonas colocasiae</name>
    <dbReference type="NCBI Taxonomy" id="1848973"/>
    <lineage>
        <taxon>Bacteria</taxon>
        <taxon>Pseudomonadati</taxon>
        <taxon>Pseudomonadota</taxon>
        <taxon>Alphaproteobacteria</taxon>
        <taxon>Sphingomonadales</taxon>
        <taxon>Sphingomonadaceae</taxon>
        <taxon>Sphingomonas</taxon>
    </lineage>
</organism>
<evidence type="ECO:0000259" key="5">
    <source>
        <dbReference type="Pfam" id="PF13193"/>
    </source>
</evidence>
<evidence type="ECO:0000259" key="4">
    <source>
        <dbReference type="Pfam" id="PF00501"/>
    </source>
</evidence>
<keyword evidence="7" id="KW-1185">Reference proteome</keyword>
<accession>A0ABS7PVE1</accession>
<evidence type="ECO:0000256" key="1">
    <source>
        <dbReference type="ARBA" id="ARBA00006432"/>
    </source>
</evidence>
<feature type="region of interest" description="Disordered" evidence="3">
    <location>
        <begin position="163"/>
        <end position="186"/>
    </location>
</feature>
<proteinExistence type="inferred from homology"/>
<keyword evidence="2" id="KW-0436">Ligase</keyword>